<dbReference type="GO" id="GO:0006297">
    <property type="term" value="P:nucleotide-excision repair, DNA gap filling"/>
    <property type="evidence" value="ECO:0007669"/>
    <property type="project" value="TreeGrafter"/>
</dbReference>
<dbReference type="InterPro" id="IPR036420">
    <property type="entry name" value="BRCT_dom_sf"/>
</dbReference>
<dbReference type="InterPro" id="IPR001357">
    <property type="entry name" value="BRCT_dom"/>
</dbReference>
<dbReference type="CDD" id="cd17722">
    <property type="entry name" value="BRCT_DNA_ligase_IV_rpt1"/>
    <property type="match status" value="1"/>
</dbReference>
<name>A0A9P8L1V6_9PEZI</name>
<dbReference type="GO" id="GO:0006310">
    <property type="term" value="P:DNA recombination"/>
    <property type="evidence" value="ECO:0007669"/>
    <property type="project" value="UniProtKB-KW"/>
</dbReference>
<proteinExistence type="predicted"/>
<dbReference type="Gene3D" id="3.40.50.10190">
    <property type="entry name" value="BRCT domain"/>
    <property type="match status" value="2"/>
</dbReference>
<evidence type="ECO:0000256" key="1">
    <source>
        <dbReference type="ARBA" id="ARBA00023172"/>
    </source>
</evidence>
<dbReference type="GO" id="GO:0003910">
    <property type="term" value="F:DNA ligase (ATP) activity"/>
    <property type="evidence" value="ECO:0007669"/>
    <property type="project" value="InterPro"/>
</dbReference>
<sequence>MTESLKPKKKTKAQLEQMVKANGGRIFQTHAATPNTMCVADKRVVKVASLQKSGMKDIIHPSWLFDCIRQNGIDAGKAKLILPFEPGHMFFATEETKHEIVRNVDRYADSYARDVGVQELLRIIDHIPTKRDCKVDAHVFREQLHQDSQELGELPGWIFSGSTIYMDLSSLTERSGLGSGGRSQEKAESFDLRLRLAANIVRFAGGMIEENLQARGITHVVIGDDSSRVKRVREQLEWRQVLPRVVTVEWVELSWAEKTLLDEEREFLGPSTFRGRNRS</sequence>
<keyword evidence="1" id="KW-0233">DNA recombination</keyword>
<evidence type="ECO:0000259" key="2">
    <source>
        <dbReference type="PROSITE" id="PS50172"/>
    </source>
</evidence>
<dbReference type="AlphaFoldDB" id="A0A9P8L1V6"/>
<dbReference type="InterPro" id="IPR029710">
    <property type="entry name" value="LIG4"/>
</dbReference>
<organism evidence="3 4">
    <name type="scientific">Glutinoglossum americanum</name>
    <dbReference type="NCBI Taxonomy" id="1670608"/>
    <lineage>
        <taxon>Eukaryota</taxon>
        <taxon>Fungi</taxon>
        <taxon>Dikarya</taxon>
        <taxon>Ascomycota</taxon>
        <taxon>Pezizomycotina</taxon>
        <taxon>Geoglossomycetes</taxon>
        <taxon>Geoglossales</taxon>
        <taxon>Geoglossaceae</taxon>
        <taxon>Glutinoglossum</taxon>
    </lineage>
</organism>
<dbReference type="Pfam" id="PF16589">
    <property type="entry name" value="BRCT_2"/>
    <property type="match status" value="1"/>
</dbReference>
<dbReference type="Proteomes" id="UP000698800">
    <property type="component" value="Unassembled WGS sequence"/>
</dbReference>
<gene>
    <name evidence="3" type="ORF">FGG08_004996</name>
</gene>
<protein>
    <recommendedName>
        <fullName evidence="2">BRCT domain-containing protein</fullName>
    </recommendedName>
</protein>
<dbReference type="GO" id="GO:0005524">
    <property type="term" value="F:ATP binding"/>
    <property type="evidence" value="ECO:0007669"/>
    <property type="project" value="InterPro"/>
</dbReference>
<dbReference type="EMBL" id="JAGHQL010000110">
    <property type="protein sequence ID" value="KAH0538396.1"/>
    <property type="molecule type" value="Genomic_DNA"/>
</dbReference>
<dbReference type="OrthoDB" id="151490at2759"/>
<dbReference type="GO" id="GO:0006303">
    <property type="term" value="P:double-strand break repair via nonhomologous end joining"/>
    <property type="evidence" value="ECO:0007669"/>
    <property type="project" value="TreeGrafter"/>
</dbReference>
<accession>A0A9P8L1V6</accession>
<feature type="domain" description="BRCT" evidence="2">
    <location>
        <begin position="1"/>
        <end position="71"/>
    </location>
</feature>
<keyword evidence="4" id="KW-1185">Reference proteome</keyword>
<dbReference type="SUPFAM" id="SSF52113">
    <property type="entry name" value="BRCT domain"/>
    <property type="match status" value="2"/>
</dbReference>
<dbReference type="PANTHER" id="PTHR45997">
    <property type="entry name" value="DNA LIGASE 4"/>
    <property type="match status" value="1"/>
</dbReference>
<feature type="domain" description="BRCT" evidence="2">
    <location>
        <begin position="199"/>
        <end position="268"/>
    </location>
</feature>
<reference evidence="3" key="1">
    <citation type="submission" date="2021-03" db="EMBL/GenBank/DDBJ databases">
        <title>Comparative genomics and phylogenomic investigation of the class Geoglossomycetes provide insights into ecological specialization and systematics.</title>
        <authorList>
            <person name="Melie T."/>
            <person name="Pirro S."/>
            <person name="Miller A.N."/>
            <person name="Quandt A."/>
        </authorList>
    </citation>
    <scope>NUCLEOTIDE SEQUENCE</scope>
    <source>
        <strain evidence="3">GBOQ0MN5Z8</strain>
    </source>
</reference>
<evidence type="ECO:0000313" key="4">
    <source>
        <dbReference type="Proteomes" id="UP000698800"/>
    </source>
</evidence>
<evidence type="ECO:0000313" key="3">
    <source>
        <dbReference type="EMBL" id="KAH0538396.1"/>
    </source>
</evidence>
<dbReference type="PANTHER" id="PTHR45997:SF1">
    <property type="entry name" value="DNA LIGASE 4"/>
    <property type="match status" value="1"/>
</dbReference>
<dbReference type="GO" id="GO:0032807">
    <property type="term" value="C:DNA ligase IV complex"/>
    <property type="evidence" value="ECO:0007669"/>
    <property type="project" value="TreeGrafter"/>
</dbReference>
<dbReference type="GO" id="GO:0003677">
    <property type="term" value="F:DNA binding"/>
    <property type="evidence" value="ECO:0007669"/>
    <property type="project" value="InterPro"/>
</dbReference>
<dbReference type="PROSITE" id="PS50172">
    <property type="entry name" value="BRCT"/>
    <property type="match status" value="2"/>
</dbReference>
<comment type="caution">
    <text evidence="3">The sequence shown here is derived from an EMBL/GenBank/DDBJ whole genome shotgun (WGS) entry which is preliminary data.</text>
</comment>